<dbReference type="GO" id="GO:0030488">
    <property type="term" value="P:tRNA methylation"/>
    <property type="evidence" value="ECO:0007669"/>
    <property type="project" value="TreeGrafter"/>
</dbReference>
<evidence type="ECO:0000256" key="6">
    <source>
        <dbReference type="HAMAP-Rule" id="MF_00379"/>
    </source>
</evidence>
<feature type="binding site" evidence="6">
    <location>
        <position position="121"/>
    </location>
    <ligand>
        <name>(6S)-5-formyl-5,6,7,8-tetrahydrofolate</name>
        <dbReference type="ChEBI" id="CHEBI:57457"/>
    </ligand>
</feature>
<sequence length="450" mass="49879">MILKFNDTIVAPATKLAKQAISIIRLSGPEAFEIVNKIIKKPLQVNNSQQLRKIYEDDQLIDEALLITFVETKSFTGEFVVEINCHGGILLANKILALLIKNGARMALNGEFSQRAFMNGKIDLLQAEGINNLIESRNNLAIKINALNATGSNNQNILKIKENLIDVISKIQTTIDYPEYDDIEGLSPAELAESLAKTKSEVEKIIEVSQRVLKINDGINTLILGEPNVGKSSLLNALLNEDKAIVTDIKGTTRDIIEGQINFDNFSLNLIDTAGIRKTTNKIEKIGIEKSLKLIDTADLILLVVDSLLINQEIYQKIQNKQHIVVVNKAKSLSDTVKTQAKKEYNNIVFINAIDADIEELLQKIKQIWANDDILQAETTIITNIDNIGSLKRAAASLDTAIVNLNSQIGIDIVMVDLYESLNTINTMLGIVDTDEEVINNTFRKYCLGK</sequence>
<evidence type="ECO:0000256" key="3">
    <source>
        <dbReference type="ARBA" id="ARBA00022741"/>
    </source>
</evidence>
<dbReference type="PROSITE" id="PS51709">
    <property type="entry name" value="G_TRME"/>
    <property type="match status" value="1"/>
</dbReference>
<dbReference type="GO" id="GO:0046872">
    <property type="term" value="F:metal ion binding"/>
    <property type="evidence" value="ECO:0007669"/>
    <property type="project" value="UniProtKB-KW"/>
</dbReference>
<keyword evidence="6" id="KW-0378">Hydrolase</keyword>
<keyword evidence="6" id="KW-0460">Magnesium</keyword>
<dbReference type="Proteomes" id="UP000231179">
    <property type="component" value="Chromosome"/>
</dbReference>
<dbReference type="NCBIfam" id="TIGR00231">
    <property type="entry name" value="small_GTP"/>
    <property type="match status" value="1"/>
</dbReference>
<dbReference type="GO" id="GO:0002098">
    <property type="term" value="P:tRNA wobble uridine modification"/>
    <property type="evidence" value="ECO:0007669"/>
    <property type="project" value="TreeGrafter"/>
</dbReference>
<feature type="binding site" evidence="6">
    <location>
        <position position="450"/>
    </location>
    <ligand>
        <name>(6S)-5-formyl-5,6,7,8-tetrahydrofolate</name>
        <dbReference type="ChEBI" id="CHEBI:57457"/>
    </ligand>
</feature>
<keyword evidence="6" id="KW-0479">Metal-binding</keyword>
<feature type="binding site" evidence="6">
    <location>
        <position position="247"/>
    </location>
    <ligand>
        <name>K(+)</name>
        <dbReference type="ChEBI" id="CHEBI:29103"/>
    </ligand>
</feature>
<dbReference type="InterPro" id="IPR027266">
    <property type="entry name" value="TrmE/GcvT-like"/>
</dbReference>
<dbReference type="InterPro" id="IPR025867">
    <property type="entry name" value="MnmE_helical"/>
</dbReference>
<dbReference type="PANTHER" id="PTHR42714:SF2">
    <property type="entry name" value="TRNA MODIFICATION GTPASE GTPBP3, MITOCHONDRIAL"/>
    <property type="match status" value="1"/>
</dbReference>
<dbReference type="EC" id="3.6.-.-" evidence="6"/>
<feature type="binding site" evidence="6">
    <location>
        <position position="249"/>
    </location>
    <ligand>
        <name>K(+)</name>
        <dbReference type="ChEBI" id="CHEBI:29103"/>
    </ligand>
</feature>
<feature type="binding site" evidence="6">
    <location>
        <begin position="228"/>
        <end position="233"/>
    </location>
    <ligand>
        <name>GTP</name>
        <dbReference type="ChEBI" id="CHEBI:37565"/>
    </ligand>
</feature>
<dbReference type="EMBL" id="CP024870">
    <property type="protein sequence ID" value="ATX71679.1"/>
    <property type="molecule type" value="Genomic_DNA"/>
</dbReference>
<dbReference type="GO" id="GO:0005525">
    <property type="term" value="F:GTP binding"/>
    <property type="evidence" value="ECO:0007669"/>
    <property type="project" value="UniProtKB-UniRule"/>
</dbReference>
<keyword evidence="3 6" id="KW-0547">Nucleotide-binding</keyword>
<feature type="binding site" evidence="6">
    <location>
        <position position="82"/>
    </location>
    <ligand>
        <name>(6S)-5-formyl-5,6,7,8-tetrahydrofolate</name>
        <dbReference type="ChEBI" id="CHEBI:57457"/>
    </ligand>
</feature>
<gene>
    <name evidence="6 9" type="primary">trmE</name>
    <name evidence="6" type="synonym">mnmE</name>
    <name evidence="9" type="ORF">SCLAR_v1c13810</name>
</gene>
<evidence type="ECO:0000256" key="2">
    <source>
        <dbReference type="ARBA" id="ARBA00022694"/>
    </source>
</evidence>
<dbReference type="GO" id="GO:0005829">
    <property type="term" value="C:cytosol"/>
    <property type="evidence" value="ECO:0007669"/>
    <property type="project" value="TreeGrafter"/>
</dbReference>
<proteinExistence type="inferred from homology"/>
<feature type="domain" description="TrmE-type G" evidence="8">
    <location>
        <begin position="218"/>
        <end position="370"/>
    </location>
</feature>
<comment type="subcellular location">
    <subcellularLocation>
        <location evidence="6">Cytoplasm</location>
    </subcellularLocation>
</comment>
<dbReference type="PANTHER" id="PTHR42714">
    <property type="entry name" value="TRNA MODIFICATION GTPASE GTPBP3"/>
    <property type="match status" value="1"/>
</dbReference>
<dbReference type="InterPro" id="IPR027368">
    <property type="entry name" value="MnmE_dom2"/>
</dbReference>
<dbReference type="Gene3D" id="3.40.50.300">
    <property type="entry name" value="P-loop containing nucleotide triphosphate hydrolases"/>
    <property type="match status" value="1"/>
</dbReference>
<protein>
    <recommendedName>
        <fullName evidence="6">tRNA modification GTPase MnmE</fullName>
        <ecNumber evidence="6">3.6.-.-</ecNumber>
    </recommendedName>
</protein>
<feature type="binding site" evidence="6">
    <location>
        <begin position="272"/>
        <end position="275"/>
    </location>
    <ligand>
        <name>GTP</name>
        <dbReference type="ChEBI" id="CHEBI:37565"/>
    </ligand>
</feature>
<dbReference type="CDD" id="cd14858">
    <property type="entry name" value="TrmE_N"/>
    <property type="match status" value="1"/>
</dbReference>
<comment type="similarity">
    <text evidence="1 6 7">Belongs to the TRAFAC class TrmE-Era-EngA-EngB-Septin-like GTPase superfamily. TrmE GTPase family.</text>
</comment>
<dbReference type="NCBIfam" id="TIGR00450">
    <property type="entry name" value="mnmE_trmE_thdF"/>
    <property type="match status" value="1"/>
</dbReference>
<dbReference type="InterPro" id="IPR006073">
    <property type="entry name" value="GTP-bd"/>
</dbReference>
<keyword evidence="5 6" id="KW-0342">GTP-binding</keyword>
<dbReference type="SUPFAM" id="SSF52540">
    <property type="entry name" value="P-loop containing nucleoside triphosphate hydrolases"/>
    <property type="match status" value="1"/>
</dbReference>
<feature type="binding site" evidence="6">
    <location>
        <position position="252"/>
    </location>
    <ligand>
        <name>K(+)</name>
        <dbReference type="ChEBI" id="CHEBI:29103"/>
    </ligand>
</feature>
<keyword evidence="4 6" id="KW-0630">Potassium</keyword>
<dbReference type="CDD" id="cd04164">
    <property type="entry name" value="trmE"/>
    <property type="match status" value="1"/>
</dbReference>
<feature type="binding site" evidence="6">
    <location>
        <position position="232"/>
    </location>
    <ligand>
        <name>Mg(2+)</name>
        <dbReference type="ChEBI" id="CHEBI:18420"/>
    </ligand>
</feature>
<dbReference type="AlphaFoldDB" id="A0A2K8KLZ6"/>
<evidence type="ECO:0000256" key="5">
    <source>
        <dbReference type="ARBA" id="ARBA00023134"/>
    </source>
</evidence>
<feature type="binding site" evidence="6">
    <location>
        <position position="253"/>
    </location>
    <ligand>
        <name>Mg(2+)</name>
        <dbReference type="ChEBI" id="CHEBI:18420"/>
    </ligand>
</feature>
<feature type="binding site" evidence="6">
    <location>
        <position position="25"/>
    </location>
    <ligand>
        <name>(6S)-5-formyl-5,6,7,8-tetrahydrofolate</name>
        <dbReference type="ChEBI" id="CHEBI:57457"/>
    </ligand>
</feature>
<reference evidence="9 10" key="1">
    <citation type="submission" date="2017-11" db="EMBL/GenBank/DDBJ databases">
        <title>Complete genome sequence of Spiroplasma clarkii CN-5 (DSM 19994).</title>
        <authorList>
            <person name="Tsai Y.-M."/>
            <person name="Chang A."/>
            <person name="Lo W.-S."/>
            <person name="Kuo C.-H."/>
        </authorList>
    </citation>
    <scope>NUCLEOTIDE SEQUENCE [LARGE SCALE GENOMIC DNA]</scope>
    <source>
        <strain evidence="9 10">CN-5</strain>
    </source>
</reference>
<dbReference type="GO" id="GO:0003924">
    <property type="term" value="F:GTPase activity"/>
    <property type="evidence" value="ECO:0007669"/>
    <property type="project" value="UniProtKB-UniRule"/>
</dbReference>
<dbReference type="Pfam" id="PF10396">
    <property type="entry name" value="TrmE_N"/>
    <property type="match status" value="1"/>
</dbReference>
<dbReference type="Gene3D" id="3.30.1360.120">
    <property type="entry name" value="Probable tRNA modification gtpase trme, domain 1"/>
    <property type="match status" value="1"/>
</dbReference>
<dbReference type="Pfam" id="PF12631">
    <property type="entry name" value="MnmE_helical"/>
    <property type="match status" value="1"/>
</dbReference>
<dbReference type="InterPro" id="IPR027417">
    <property type="entry name" value="P-loop_NTPase"/>
</dbReference>
<dbReference type="InterPro" id="IPR004520">
    <property type="entry name" value="GTPase_MnmE"/>
</dbReference>
<dbReference type="Pfam" id="PF01926">
    <property type="entry name" value="MMR_HSR1"/>
    <property type="match status" value="1"/>
</dbReference>
<evidence type="ECO:0000313" key="9">
    <source>
        <dbReference type="EMBL" id="ATX71679.1"/>
    </source>
</evidence>
<dbReference type="PRINTS" id="PR00326">
    <property type="entry name" value="GTP1OBG"/>
</dbReference>
<comment type="cofactor">
    <cofactor evidence="6">
        <name>K(+)</name>
        <dbReference type="ChEBI" id="CHEBI:29103"/>
    </cofactor>
    <text evidence="6">Binds 1 potassium ion per subunit.</text>
</comment>
<dbReference type="InterPro" id="IPR018948">
    <property type="entry name" value="GTP-bd_TrmE_N"/>
</dbReference>
<dbReference type="Gene3D" id="1.20.120.430">
    <property type="entry name" value="tRNA modification GTPase MnmE domain 2"/>
    <property type="match status" value="1"/>
</dbReference>
<comment type="caution">
    <text evidence="6">Lacks conserved residue(s) required for the propagation of feature annotation.</text>
</comment>
<keyword evidence="10" id="KW-1185">Reference proteome</keyword>
<evidence type="ECO:0000256" key="4">
    <source>
        <dbReference type="ARBA" id="ARBA00022958"/>
    </source>
</evidence>
<dbReference type="HAMAP" id="MF_00379">
    <property type="entry name" value="GTPase_MnmE"/>
    <property type="match status" value="1"/>
</dbReference>
<accession>A0A2K8KLZ6</accession>
<comment type="subunit">
    <text evidence="6">Homodimer. Heterotetramer of two MnmE and two MnmG subunits.</text>
</comment>
<evidence type="ECO:0000259" key="8">
    <source>
        <dbReference type="PROSITE" id="PS51709"/>
    </source>
</evidence>
<evidence type="ECO:0000256" key="1">
    <source>
        <dbReference type="ARBA" id="ARBA00011043"/>
    </source>
</evidence>
<evidence type="ECO:0000256" key="7">
    <source>
        <dbReference type="RuleBase" id="RU003313"/>
    </source>
</evidence>
<comment type="function">
    <text evidence="6">Exhibits a very high intrinsic GTPase hydrolysis rate. Involved in the addition of a carboxymethylaminomethyl (cmnm) group at the wobble position (U34) of certain tRNAs, forming tRNA-cmnm(5)s(2)U34.</text>
</comment>
<keyword evidence="6" id="KW-0963">Cytoplasm</keyword>
<dbReference type="InterPro" id="IPR031168">
    <property type="entry name" value="G_TrmE"/>
</dbReference>
<keyword evidence="2 6" id="KW-0819">tRNA processing</keyword>
<dbReference type="InterPro" id="IPR005225">
    <property type="entry name" value="Small_GTP-bd"/>
</dbReference>
<feature type="binding site" evidence="6">
    <location>
        <begin position="247"/>
        <end position="253"/>
    </location>
    <ligand>
        <name>GTP</name>
        <dbReference type="ChEBI" id="CHEBI:37565"/>
    </ligand>
</feature>
<evidence type="ECO:0000313" key="10">
    <source>
        <dbReference type="Proteomes" id="UP000231179"/>
    </source>
</evidence>
<organism evidence="9 10">
    <name type="scientific">Spiroplasma clarkii</name>
    <dbReference type="NCBI Taxonomy" id="2139"/>
    <lineage>
        <taxon>Bacteria</taxon>
        <taxon>Bacillati</taxon>
        <taxon>Mycoplasmatota</taxon>
        <taxon>Mollicutes</taxon>
        <taxon>Entomoplasmatales</taxon>
        <taxon>Spiroplasmataceae</taxon>
        <taxon>Spiroplasma</taxon>
    </lineage>
</organism>
<name>A0A2K8KLZ6_9MOLU</name>
<feature type="binding site" evidence="6">
    <location>
        <position position="228"/>
    </location>
    <ligand>
        <name>K(+)</name>
        <dbReference type="ChEBI" id="CHEBI:29103"/>
    </ligand>
</feature>